<evidence type="ECO:0000313" key="2">
    <source>
        <dbReference type="Proteomes" id="UP000272942"/>
    </source>
</evidence>
<accession>A0A3P8CJR1</accession>
<dbReference type="AlphaFoldDB" id="A0A3P8CJR1"/>
<name>A0A3P8CJR1_9TREM</name>
<proteinExistence type="predicted"/>
<reference evidence="1 2" key="1">
    <citation type="submission" date="2018-11" db="EMBL/GenBank/DDBJ databases">
        <authorList>
            <consortium name="Pathogen Informatics"/>
        </authorList>
    </citation>
    <scope>NUCLEOTIDE SEQUENCE [LARGE SCALE GENOMIC DNA]</scope>
    <source>
        <strain evidence="1 2">Egypt</strain>
    </source>
</reference>
<organism evidence="1 2">
    <name type="scientific">Echinostoma caproni</name>
    <dbReference type="NCBI Taxonomy" id="27848"/>
    <lineage>
        <taxon>Eukaryota</taxon>
        <taxon>Metazoa</taxon>
        <taxon>Spiralia</taxon>
        <taxon>Lophotrochozoa</taxon>
        <taxon>Platyhelminthes</taxon>
        <taxon>Trematoda</taxon>
        <taxon>Digenea</taxon>
        <taxon>Plagiorchiida</taxon>
        <taxon>Echinostomata</taxon>
        <taxon>Echinostomatoidea</taxon>
        <taxon>Echinostomatidae</taxon>
        <taxon>Echinostoma</taxon>
    </lineage>
</organism>
<dbReference type="Proteomes" id="UP000272942">
    <property type="component" value="Unassembled WGS sequence"/>
</dbReference>
<sequence length="92" mass="10133">MPGDDDDDEIEMDDDALLAYLKAISNENVAEQNVPDTSDETSTKLDLMNALIGEMGEDHTTSIRKDLDQNPCLGTVIVLRKCREDDVESSST</sequence>
<protein>
    <submittedName>
        <fullName evidence="1">Uncharacterized protein</fullName>
    </submittedName>
</protein>
<dbReference type="OrthoDB" id="9451547at2759"/>
<gene>
    <name evidence="1" type="ORF">ECPE_LOCUS915</name>
</gene>
<dbReference type="EMBL" id="UZAN01004113">
    <property type="protein sequence ID" value="VDP30920.1"/>
    <property type="molecule type" value="Genomic_DNA"/>
</dbReference>
<evidence type="ECO:0000313" key="1">
    <source>
        <dbReference type="EMBL" id="VDP30920.1"/>
    </source>
</evidence>
<keyword evidence="2" id="KW-1185">Reference proteome</keyword>